<evidence type="ECO:0000259" key="14">
    <source>
        <dbReference type="Pfam" id="PF01406"/>
    </source>
</evidence>
<dbReference type="GO" id="GO:0004817">
    <property type="term" value="F:cysteine-tRNA ligase activity"/>
    <property type="evidence" value="ECO:0007669"/>
    <property type="project" value="UniProtKB-UniRule"/>
</dbReference>
<evidence type="ECO:0000313" key="16">
    <source>
        <dbReference type="Proteomes" id="UP000179118"/>
    </source>
</evidence>
<evidence type="ECO:0000256" key="1">
    <source>
        <dbReference type="ARBA" id="ARBA00004496"/>
    </source>
</evidence>
<dbReference type="InterPro" id="IPR024909">
    <property type="entry name" value="Cys-tRNA/MSH_ligase"/>
</dbReference>
<dbReference type="AlphaFoldDB" id="A0A1G2S933"/>
<keyword evidence="9 13" id="KW-0067">ATP-binding</keyword>
<dbReference type="GO" id="GO:0005524">
    <property type="term" value="F:ATP binding"/>
    <property type="evidence" value="ECO:0007669"/>
    <property type="project" value="UniProtKB-UniRule"/>
</dbReference>
<evidence type="ECO:0000256" key="7">
    <source>
        <dbReference type="ARBA" id="ARBA00022741"/>
    </source>
</evidence>
<dbReference type="CDD" id="cd00672">
    <property type="entry name" value="CysRS_core"/>
    <property type="match status" value="1"/>
</dbReference>
<feature type="binding site" evidence="13">
    <location>
        <position position="239"/>
    </location>
    <ligand>
        <name>Zn(2+)</name>
        <dbReference type="ChEBI" id="CHEBI:29105"/>
    </ligand>
</feature>
<comment type="subunit">
    <text evidence="3 13">Monomer.</text>
</comment>
<dbReference type="GO" id="GO:0008270">
    <property type="term" value="F:zinc ion binding"/>
    <property type="evidence" value="ECO:0007669"/>
    <property type="project" value="UniProtKB-UniRule"/>
</dbReference>
<dbReference type="GO" id="GO:0006423">
    <property type="term" value="P:cysteinyl-tRNA aminoacylation"/>
    <property type="evidence" value="ECO:0007669"/>
    <property type="project" value="UniProtKB-UniRule"/>
</dbReference>
<feature type="domain" description="tRNA synthetases class I catalytic" evidence="14">
    <location>
        <begin position="16"/>
        <end position="314"/>
    </location>
</feature>
<name>A0A1G2S933_9BACT</name>
<evidence type="ECO:0000256" key="4">
    <source>
        <dbReference type="ARBA" id="ARBA00022490"/>
    </source>
</evidence>
<keyword evidence="6 13" id="KW-0479">Metal-binding</keyword>
<feature type="binding site" evidence="13">
    <location>
        <position position="235"/>
    </location>
    <ligand>
        <name>Zn(2+)</name>
        <dbReference type="ChEBI" id="CHEBI:29105"/>
    </ligand>
</feature>
<dbReference type="PANTHER" id="PTHR10890">
    <property type="entry name" value="CYSTEINYL-TRNA SYNTHETASE"/>
    <property type="match status" value="1"/>
</dbReference>
<evidence type="ECO:0000256" key="9">
    <source>
        <dbReference type="ARBA" id="ARBA00022840"/>
    </source>
</evidence>
<evidence type="ECO:0000256" key="2">
    <source>
        <dbReference type="ARBA" id="ARBA00005594"/>
    </source>
</evidence>
<keyword evidence="5 13" id="KW-0436">Ligase</keyword>
<dbReference type="Proteomes" id="UP000179118">
    <property type="component" value="Unassembled WGS sequence"/>
</dbReference>
<comment type="subcellular location">
    <subcellularLocation>
        <location evidence="1 13">Cytoplasm</location>
    </subcellularLocation>
</comment>
<evidence type="ECO:0000256" key="6">
    <source>
        <dbReference type="ARBA" id="ARBA00022723"/>
    </source>
</evidence>
<feature type="binding site" evidence="13">
    <location>
        <position position="210"/>
    </location>
    <ligand>
        <name>Zn(2+)</name>
        <dbReference type="ChEBI" id="CHEBI:29105"/>
    </ligand>
</feature>
<comment type="similarity">
    <text evidence="2 13">Belongs to the class-I aminoacyl-tRNA synthetase family.</text>
</comment>
<keyword evidence="4 13" id="KW-0963">Cytoplasm</keyword>
<comment type="caution">
    <text evidence="15">The sequence shown here is derived from an EMBL/GenBank/DDBJ whole genome shotgun (WGS) entry which is preliminary data.</text>
</comment>
<dbReference type="Gene3D" id="3.40.50.620">
    <property type="entry name" value="HUPs"/>
    <property type="match status" value="1"/>
</dbReference>
<keyword evidence="7 13" id="KW-0547">Nucleotide-binding</keyword>
<keyword evidence="8 13" id="KW-0862">Zinc</keyword>
<dbReference type="FunFam" id="3.40.50.620:FF:000130">
    <property type="entry name" value="Cysteine--tRNA ligase"/>
    <property type="match status" value="1"/>
</dbReference>
<dbReference type="InterPro" id="IPR032678">
    <property type="entry name" value="tRNA-synt_1_cat_dom"/>
</dbReference>
<feature type="short sequence motif" description="'KMSKS' region" evidence="13">
    <location>
        <begin position="267"/>
        <end position="271"/>
    </location>
</feature>
<evidence type="ECO:0000256" key="12">
    <source>
        <dbReference type="ARBA" id="ARBA00047398"/>
    </source>
</evidence>
<dbReference type="GO" id="GO:0005829">
    <property type="term" value="C:cytosol"/>
    <property type="evidence" value="ECO:0007669"/>
    <property type="project" value="TreeGrafter"/>
</dbReference>
<organism evidence="15 16">
    <name type="scientific">Candidatus Yonathbacteria bacterium RIFCSPHIGHO2_02_FULL_44_14</name>
    <dbReference type="NCBI Taxonomy" id="1802724"/>
    <lineage>
        <taxon>Bacteria</taxon>
        <taxon>Candidatus Yonathiibacteriota</taxon>
    </lineage>
</organism>
<evidence type="ECO:0000256" key="5">
    <source>
        <dbReference type="ARBA" id="ARBA00022598"/>
    </source>
</evidence>
<dbReference type="Pfam" id="PF01406">
    <property type="entry name" value="tRNA-synt_1e"/>
    <property type="match status" value="1"/>
</dbReference>
<reference evidence="15 16" key="1">
    <citation type="journal article" date="2016" name="Nat. Commun.">
        <title>Thousands of microbial genomes shed light on interconnected biogeochemical processes in an aquifer system.</title>
        <authorList>
            <person name="Anantharaman K."/>
            <person name="Brown C.T."/>
            <person name="Hug L.A."/>
            <person name="Sharon I."/>
            <person name="Castelle C.J."/>
            <person name="Probst A.J."/>
            <person name="Thomas B.C."/>
            <person name="Singh A."/>
            <person name="Wilkins M.J."/>
            <person name="Karaoz U."/>
            <person name="Brodie E.L."/>
            <person name="Williams K.H."/>
            <person name="Hubbard S.S."/>
            <person name="Banfield J.F."/>
        </authorList>
    </citation>
    <scope>NUCLEOTIDE SEQUENCE [LARGE SCALE GENOMIC DNA]</scope>
</reference>
<dbReference type="SUPFAM" id="SSF47323">
    <property type="entry name" value="Anticodon-binding domain of a subclass of class I aminoacyl-tRNA synthetases"/>
    <property type="match status" value="1"/>
</dbReference>
<dbReference type="HAMAP" id="MF_00041">
    <property type="entry name" value="Cys_tRNA_synth"/>
    <property type="match status" value="1"/>
</dbReference>
<evidence type="ECO:0000256" key="13">
    <source>
        <dbReference type="HAMAP-Rule" id="MF_00041"/>
    </source>
</evidence>
<protein>
    <recommendedName>
        <fullName evidence="13">Cysteine--tRNA ligase</fullName>
        <ecNumber evidence="13">6.1.1.16</ecNumber>
    </recommendedName>
    <alternativeName>
        <fullName evidence="13">Cysteinyl-tRNA synthetase</fullName>
        <shortName evidence="13">CysRS</shortName>
    </alternativeName>
</protein>
<dbReference type="InterPro" id="IPR015803">
    <property type="entry name" value="Cys-tRNA-ligase"/>
</dbReference>
<comment type="cofactor">
    <cofactor evidence="13">
        <name>Zn(2+)</name>
        <dbReference type="ChEBI" id="CHEBI:29105"/>
    </cofactor>
    <text evidence="13">Binds 1 zinc ion per subunit.</text>
</comment>
<evidence type="ECO:0000256" key="3">
    <source>
        <dbReference type="ARBA" id="ARBA00011245"/>
    </source>
</evidence>
<feature type="short sequence motif" description="'HIGH' region" evidence="13">
    <location>
        <begin position="31"/>
        <end position="41"/>
    </location>
</feature>
<evidence type="ECO:0000256" key="11">
    <source>
        <dbReference type="ARBA" id="ARBA00023146"/>
    </source>
</evidence>
<keyword evidence="11 13" id="KW-0030">Aminoacyl-tRNA synthetase</keyword>
<dbReference type="InterPro" id="IPR009080">
    <property type="entry name" value="tRNAsynth_Ia_anticodon-bd"/>
</dbReference>
<accession>A0A1G2S933</accession>
<dbReference type="PRINTS" id="PR00983">
    <property type="entry name" value="TRNASYNTHCYS"/>
</dbReference>
<feature type="binding site" evidence="13">
    <location>
        <position position="29"/>
    </location>
    <ligand>
        <name>Zn(2+)</name>
        <dbReference type="ChEBI" id="CHEBI:29105"/>
    </ligand>
</feature>
<sequence length="456" mass="51394">MDVTLFNTLTRSLEKFVPLHEREVRMYHCGPTVYDFAHIGNLRTFIVNDILRRTLEYAGYEVNQVMNITDVDDKMIARAREEGVSIQTLAREYTNFLLADFKALNIITPHHLPRATEHVGGMTVMIEKLLRDGFAYVASDGVYFEVAKAKNYETLAHLNLDAETEARVESARDKKSPRDFALWKFETSDDHNTAYDASFGRGRPGWHIECSEMARDALGETIDIHTGGVDLIFPHHTNEIAQSEAANGKPFVKVWVHTEFVMIDGQKMSKSLGNHTTLKTVVEKGFSPFAFRYFVLGANYRSKLNFTWEGVEGAQTALTRLESHIGADVGTINADYQKRFMETITADLDTPRALALAWEVAKDNSLSIADKTATLLDFDRVFGLGLASESADSRLGRRIKSVIPANIEALARMREAVRLAKNWAESDKIRVEINSLGWNIEDTDKGPKISKLDRKQ</sequence>
<feature type="binding site" evidence="13">
    <location>
        <position position="270"/>
    </location>
    <ligand>
        <name>ATP</name>
        <dbReference type="ChEBI" id="CHEBI:30616"/>
    </ligand>
</feature>
<comment type="catalytic activity">
    <reaction evidence="12 13">
        <text>tRNA(Cys) + L-cysteine + ATP = L-cysteinyl-tRNA(Cys) + AMP + diphosphate</text>
        <dbReference type="Rhea" id="RHEA:17773"/>
        <dbReference type="Rhea" id="RHEA-COMP:9661"/>
        <dbReference type="Rhea" id="RHEA-COMP:9679"/>
        <dbReference type="ChEBI" id="CHEBI:30616"/>
        <dbReference type="ChEBI" id="CHEBI:33019"/>
        <dbReference type="ChEBI" id="CHEBI:35235"/>
        <dbReference type="ChEBI" id="CHEBI:78442"/>
        <dbReference type="ChEBI" id="CHEBI:78517"/>
        <dbReference type="ChEBI" id="CHEBI:456215"/>
        <dbReference type="EC" id="6.1.1.16"/>
    </reaction>
</comment>
<dbReference type="EMBL" id="MHUT01000006">
    <property type="protein sequence ID" value="OHA81620.1"/>
    <property type="molecule type" value="Genomic_DNA"/>
</dbReference>
<dbReference type="SUPFAM" id="SSF52374">
    <property type="entry name" value="Nucleotidylyl transferase"/>
    <property type="match status" value="1"/>
</dbReference>
<evidence type="ECO:0000256" key="10">
    <source>
        <dbReference type="ARBA" id="ARBA00022917"/>
    </source>
</evidence>
<proteinExistence type="inferred from homology"/>
<dbReference type="EC" id="6.1.1.16" evidence="13"/>
<keyword evidence="10 13" id="KW-0648">Protein biosynthesis</keyword>
<evidence type="ECO:0000313" key="15">
    <source>
        <dbReference type="EMBL" id="OHA81620.1"/>
    </source>
</evidence>
<dbReference type="InterPro" id="IPR014729">
    <property type="entry name" value="Rossmann-like_a/b/a_fold"/>
</dbReference>
<dbReference type="NCBIfam" id="TIGR00435">
    <property type="entry name" value="cysS"/>
    <property type="match status" value="1"/>
</dbReference>
<dbReference type="PANTHER" id="PTHR10890:SF3">
    <property type="entry name" value="CYSTEINE--TRNA LIGASE, CYTOPLASMIC"/>
    <property type="match status" value="1"/>
</dbReference>
<evidence type="ECO:0000256" key="8">
    <source>
        <dbReference type="ARBA" id="ARBA00022833"/>
    </source>
</evidence>
<gene>
    <name evidence="13" type="primary">cysS</name>
    <name evidence="15" type="ORF">A3D51_02495</name>
</gene>